<gene>
    <name evidence="2" type="ORF">PIB30_030226</name>
</gene>
<organism evidence="2 3">
    <name type="scientific">Stylosanthes scabra</name>
    <dbReference type="NCBI Taxonomy" id="79078"/>
    <lineage>
        <taxon>Eukaryota</taxon>
        <taxon>Viridiplantae</taxon>
        <taxon>Streptophyta</taxon>
        <taxon>Embryophyta</taxon>
        <taxon>Tracheophyta</taxon>
        <taxon>Spermatophyta</taxon>
        <taxon>Magnoliopsida</taxon>
        <taxon>eudicotyledons</taxon>
        <taxon>Gunneridae</taxon>
        <taxon>Pentapetalae</taxon>
        <taxon>rosids</taxon>
        <taxon>fabids</taxon>
        <taxon>Fabales</taxon>
        <taxon>Fabaceae</taxon>
        <taxon>Papilionoideae</taxon>
        <taxon>50 kb inversion clade</taxon>
        <taxon>dalbergioids sensu lato</taxon>
        <taxon>Dalbergieae</taxon>
        <taxon>Pterocarpus clade</taxon>
        <taxon>Stylosanthes</taxon>
    </lineage>
</organism>
<sequence>MLRNNSKQRPLPHLLPASPSSMPRHSTRHQGRDKTSSIASTVRNVGHVYALIDREPSLRRSGSMAIPFLRSRSRFYGGADLDLDSGEDSLPMNGSRSARLFWSLFRSYKNEKEHDNEAKAALAV</sequence>
<evidence type="ECO:0000313" key="2">
    <source>
        <dbReference type="EMBL" id="MED6170374.1"/>
    </source>
</evidence>
<comment type="caution">
    <text evidence="2">The sequence shown here is derived from an EMBL/GenBank/DDBJ whole genome shotgun (WGS) entry which is preliminary data.</text>
</comment>
<keyword evidence="3" id="KW-1185">Reference proteome</keyword>
<evidence type="ECO:0000313" key="3">
    <source>
        <dbReference type="Proteomes" id="UP001341840"/>
    </source>
</evidence>
<name>A0ABU6VAE5_9FABA</name>
<accession>A0ABU6VAE5</accession>
<protein>
    <submittedName>
        <fullName evidence="2">Uncharacterized protein</fullName>
    </submittedName>
</protein>
<feature type="region of interest" description="Disordered" evidence="1">
    <location>
        <begin position="1"/>
        <end position="39"/>
    </location>
</feature>
<evidence type="ECO:0000256" key="1">
    <source>
        <dbReference type="SAM" id="MobiDB-lite"/>
    </source>
</evidence>
<reference evidence="2 3" key="1">
    <citation type="journal article" date="2023" name="Plants (Basel)">
        <title>Bridging the Gap: Combining Genomics and Transcriptomics Approaches to Understand Stylosanthes scabra, an Orphan Legume from the Brazilian Caatinga.</title>
        <authorList>
            <person name="Ferreira-Neto J.R.C."/>
            <person name="da Silva M.D."/>
            <person name="Binneck E."/>
            <person name="de Melo N.F."/>
            <person name="da Silva R.H."/>
            <person name="de Melo A.L.T.M."/>
            <person name="Pandolfi V."/>
            <person name="Bustamante F.O."/>
            <person name="Brasileiro-Vidal A.C."/>
            <person name="Benko-Iseppon A.M."/>
        </authorList>
    </citation>
    <scope>NUCLEOTIDE SEQUENCE [LARGE SCALE GENOMIC DNA]</scope>
    <source>
        <tissue evidence="2">Leaves</tissue>
    </source>
</reference>
<feature type="compositionally biased region" description="Low complexity" evidence="1">
    <location>
        <begin position="11"/>
        <end position="23"/>
    </location>
</feature>
<dbReference type="Proteomes" id="UP001341840">
    <property type="component" value="Unassembled WGS sequence"/>
</dbReference>
<dbReference type="EMBL" id="JASCZI010151160">
    <property type="protein sequence ID" value="MED6170374.1"/>
    <property type="molecule type" value="Genomic_DNA"/>
</dbReference>
<dbReference type="PANTHER" id="PTHR34197:SF2">
    <property type="entry name" value="OS04G0591300 PROTEIN"/>
    <property type="match status" value="1"/>
</dbReference>
<proteinExistence type="predicted"/>
<dbReference type="PANTHER" id="PTHR34197">
    <property type="entry name" value="OS04G0591300 PROTEIN"/>
    <property type="match status" value="1"/>
</dbReference>